<evidence type="ECO:0000313" key="4">
    <source>
        <dbReference type="Proteomes" id="UP000199595"/>
    </source>
</evidence>
<keyword evidence="1" id="KW-0378">Hydrolase</keyword>
<dbReference type="Pfam" id="PF02018">
    <property type="entry name" value="CBM_4_9"/>
    <property type="match status" value="2"/>
</dbReference>
<reference evidence="3 4" key="1">
    <citation type="submission" date="2016-10" db="EMBL/GenBank/DDBJ databases">
        <authorList>
            <person name="de Groot N.N."/>
        </authorList>
    </citation>
    <scope>NUCLEOTIDE SEQUENCE [LARGE SCALE GENOMIC DNA]</scope>
    <source>
        <strain evidence="3 4">DSM 24956</strain>
    </source>
</reference>
<dbReference type="EMBL" id="FNNJ01000002">
    <property type="protein sequence ID" value="SDW70296.1"/>
    <property type="molecule type" value="Genomic_DNA"/>
</dbReference>
<evidence type="ECO:0000313" key="3">
    <source>
        <dbReference type="EMBL" id="SDW70296.1"/>
    </source>
</evidence>
<dbReference type="GO" id="GO:0016798">
    <property type="term" value="F:hydrolase activity, acting on glycosyl bonds"/>
    <property type="evidence" value="ECO:0007669"/>
    <property type="project" value="InterPro"/>
</dbReference>
<protein>
    <submittedName>
        <fullName evidence="3">Carbohydrate binding domain-containing protein</fullName>
    </submittedName>
</protein>
<dbReference type="InterPro" id="IPR008979">
    <property type="entry name" value="Galactose-bd-like_sf"/>
</dbReference>
<gene>
    <name evidence="3" type="ORF">SAMN05444411_10210</name>
</gene>
<evidence type="ECO:0000259" key="2">
    <source>
        <dbReference type="Pfam" id="PF02018"/>
    </source>
</evidence>
<dbReference type="OrthoDB" id="7061696at2"/>
<dbReference type="AlphaFoldDB" id="A0A1H2VPS0"/>
<sequence length="416" mass="45742">MKTTKIIGLLCLIISFWSCDNDDEVVVQLEQPTFTITQSEEDTSIYYFENTTPNKDEFYSYWEFEIAGKKYADLAGPVEYQYKVDGDKIVTLTMVSSVDALQTTESISVVVPVDEGFLTNPDNLIVNAYLTEGEGDEFDNWGKYNGGERMSATTDALVGPRAMYVNNGADGNAWDAQFVSDAIETEVGESYTFSVWAKGDPVAIRFSTKPDATAQYGPDYTLTSEWQQYSWTITANEPMTNISLDMGATGGSFVIDAIEAVKGTEALPLPSDDSLVLNGGLEEGEGDEFTNWGKWNGGERMSEETTDVLGGARALYVNNGADGNEWDAQFVSDAVTTEVGVEYEVSLWAKGDACIVRFSTKPDASAQYGPNYTITSDWEQHTWTFTANEPETNISLDMGKSAGSFIIDNIKLVKKE</sequence>
<organism evidence="3 4">
    <name type="scientific">Lutibacter oricola</name>
    <dbReference type="NCBI Taxonomy" id="762486"/>
    <lineage>
        <taxon>Bacteria</taxon>
        <taxon>Pseudomonadati</taxon>
        <taxon>Bacteroidota</taxon>
        <taxon>Flavobacteriia</taxon>
        <taxon>Flavobacteriales</taxon>
        <taxon>Flavobacteriaceae</taxon>
        <taxon>Lutibacter</taxon>
    </lineage>
</organism>
<feature type="domain" description="CBM-cenC" evidence="2">
    <location>
        <begin position="275"/>
        <end position="392"/>
    </location>
</feature>
<dbReference type="SUPFAM" id="SSF49785">
    <property type="entry name" value="Galactose-binding domain-like"/>
    <property type="match status" value="2"/>
</dbReference>
<dbReference type="Gene3D" id="2.60.120.260">
    <property type="entry name" value="Galactose-binding domain-like"/>
    <property type="match status" value="2"/>
</dbReference>
<dbReference type="RefSeq" id="WP_090120432.1">
    <property type="nucleotide sequence ID" value="NZ_FNNJ01000002.1"/>
</dbReference>
<dbReference type="Proteomes" id="UP000199595">
    <property type="component" value="Unassembled WGS sequence"/>
</dbReference>
<proteinExistence type="predicted"/>
<dbReference type="STRING" id="762486.SAMN05444411_10210"/>
<name>A0A1H2VPS0_9FLAO</name>
<keyword evidence="4" id="KW-1185">Reference proteome</keyword>
<evidence type="ECO:0000256" key="1">
    <source>
        <dbReference type="ARBA" id="ARBA00022801"/>
    </source>
</evidence>
<feature type="domain" description="CBM-cenC" evidence="2">
    <location>
        <begin position="125"/>
        <end position="239"/>
    </location>
</feature>
<accession>A0A1H2VPS0</accession>
<dbReference type="InterPro" id="IPR003305">
    <property type="entry name" value="CenC_carb-bd"/>
</dbReference>